<evidence type="ECO:0000256" key="6">
    <source>
        <dbReference type="SAM" id="Phobius"/>
    </source>
</evidence>
<dbReference type="AlphaFoldDB" id="A0A8H3G740"/>
<evidence type="ECO:0000256" key="1">
    <source>
        <dbReference type="ARBA" id="ARBA00004141"/>
    </source>
</evidence>
<dbReference type="Pfam" id="PF08551">
    <property type="entry name" value="DUF1751"/>
    <property type="match status" value="1"/>
</dbReference>
<feature type="compositionally biased region" description="Pro residues" evidence="5">
    <location>
        <begin position="331"/>
        <end position="345"/>
    </location>
</feature>
<evidence type="ECO:0000313" key="7">
    <source>
        <dbReference type="EMBL" id="CAF9934191.1"/>
    </source>
</evidence>
<keyword evidence="3 6" id="KW-1133">Transmembrane helix</keyword>
<evidence type="ECO:0000256" key="2">
    <source>
        <dbReference type="ARBA" id="ARBA00022692"/>
    </source>
</evidence>
<name>A0A8H3G740_9LECA</name>
<feature type="transmembrane region" description="Helical" evidence="6">
    <location>
        <begin position="95"/>
        <end position="117"/>
    </location>
</feature>
<comment type="subcellular location">
    <subcellularLocation>
        <location evidence="1">Membrane</location>
        <topology evidence="1">Multi-pass membrane protein</topology>
    </subcellularLocation>
</comment>
<keyword evidence="2 6" id="KW-0812">Transmembrane</keyword>
<protein>
    <submittedName>
        <fullName evidence="7">Uncharacterized protein</fullName>
    </submittedName>
</protein>
<feature type="region of interest" description="Disordered" evidence="5">
    <location>
        <begin position="272"/>
        <end position="301"/>
    </location>
</feature>
<dbReference type="GO" id="GO:0006890">
    <property type="term" value="P:retrograde vesicle-mediated transport, Golgi to endoplasmic reticulum"/>
    <property type="evidence" value="ECO:0007669"/>
    <property type="project" value="InterPro"/>
</dbReference>
<dbReference type="GO" id="GO:0016020">
    <property type="term" value="C:membrane"/>
    <property type="evidence" value="ECO:0007669"/>
    <property type="project" value="UniProtKB-SubCell"/>
</dbReference>
<keyword evidence="8" id="KW-1185">Reference proteome</keyword>
<dbReference type="SUPFAM" id="SSF144091">
    <property type="entry name" value="Rhomboid-like"/>
    <property type="match status" value="1"/>
</dbReference>
<evidence type="ECO:0000256" key="4">
    <source>
        <dbReference type="ARBA" id="ARBA00023136"/>
    </source>
</evidence>
<comment type="caution">
    <text evidence="7">The sequence shown here is derived from an EMBL/GenBank/DDBJ whole genome shotgun (WGS) entry which is preliminary data.</text>
</comment>
<dbReference type="Gene3D" id="1.20.1540.10">
    <property type="entry name" value="Rhomboid-like"/>
    <property type="match status" value="1"/>
</dbReference>
<dbReference type="InterPro" id="IPR035952">
    <property type="entry name" value="Rhomboid-like_sf"/>
</dbReference>
<dbReference type="Proteomes" id="UP000664521">
    <property type="component" value="Unassembled WGS sequence"/>
</dbReference>
<evidence type="ECO:0000256" key="3">
    <source>
        <dbReference type="ARBA" id="ARBA00022989"/>
    </source>
</evidence>
<feature type="region of interest" description="Disordered" evidence="5">
    <location>
        <begin position="314"/>
        <end position="354"/>
    </location>
</feature>
<dbReference type="GO" id="GO:0005794">
    <property type="term" value="C:Golgi apparatus"/>
    <property type="evidence" value="ECO:0007669"/>
    <property type="project" value="TreeGrafter"/>
</dbReference>
<gene>
    <name evidence="7" type="ORF">HETSPECPRED_009136</name>
</gene>
<dbReference type="SMART" id="SM01160">
    <property type="entry name" value="DUF1751"/>
    <property type="match status" value="1"/>
</dbReference>
<evidence type="ECO:0000256" key="5">
    <source>
        <dbReference type="SAM" id="MobiDB-lite"/>
    </source>
</evidence>
<feature type="compositionally biased region" description="Polar residues" evidence="5">
    <location>
        <begin position="316"/>
        <end position="327"/>
    </location>
</feature>
<reference evidence="7" key="1">
    <citation type="submission" date="2021-03" db="EMBL/GenBank/DDBJ databases">
        <authorList>
            <person name="Tagirdzhanova G."/>
        </authorList>
    </citation>
    <scope>NUCLEOTIDE SEQUENCE</scope>
</reference>
<keyword evidence="4 6" id="KW-0472">Membrane</keyword>
<feature type="transmembrane region" description="Helical" evidence="6">
    <location>
        <begin position="54"/>
        <end position="83"/>
    </location>
</feature>
<dbReference type="PANTHER" id="PTHR13377:SF3">
    <property type="entry name" value="TRANSMEMBRANE PROTEIN 115"/>
    <property type="match status" value="1"/>
</dbReference>
<dbReference type="InterPro" id="IPR013861">
    <property type="entry name" value="TMEM115/Pdh1/Rbl19"/>
</dbReference>
<dbReference type="EMBL" id="CAJPDS010000073">
    <property type="protein sequence ID" value="CAF9934191.1"/>
    <property type="molecule type" value="Genomic_DNA"/>
</dbReference>
<dbReference type="OrthoDB" id="73612at2759"/>
<organism evidence="7 8">
    <name type="scientific">Heterodermia speciosa</name>
    <dbReference type="NCBI Taxonomy" id="116794"/>
    <lineage>
        <taxon>Eukaryota</taxon>
        <taxon>Fungi</taxon>
        <taxon>Dikarya</taxon>
        <taxon>Ascomycota</taxon>
        <taxon>Pezizomycotina</taxon>
        <taxon>Lecanoromycetes</taxon>
        <taxon>OSLEUM clade</taxon>
        <taxon>Lecanoromycetidae</taxon>
        <taxon>Caliciales</taxon>
        <taxon>Physciaceae</taxon>
        <taxon>Heterodermia</taxon>
    </lineage>
</organism>
<dbReference type="PANTHER" id="PTHR13377">
    <property type="entry name" value="PLACENTAL PROTEIN 6"/>
    <property type="match status" value="1"/>
</dbReference>
<accession>A0A8H3G740</accession>
<proteinExistence type="predicted"/>
<sequence>MQLRINIPPLTRLFLALAIVISLVFQVARLELGATQGDPDFLALIPQWSLFYPWVYFTATYAEQNIITLLVASTTILFGGRYLERAWGSREFGKFVVLVTLLPNIVASFLYVLWFAITRGDEQAWATIQGSVALQGAFLVAFKQLVPEHTVTVLKGLIRIRVKHFPALFLAANTGSGIVFGTDTALVLAWLGFLISWIYLRFYKRQPELSSPATGGNDLRGDASETFAFVSFWPDAVQPAVATISDSLYNALVALHVCTPFSAEEIESCNEQATARGEGGLPSLLEAGSRRGGGGKREEAERRRALALKVLDQRLQAASTNRSTEQQEAAVPPPANPHPSPPRPPLTDALTENV</sequence>
<dbReference type="FunFam" id="1.20.1540.10:FF:000004">
    <property type="entry name" value="Transmembrane protein 115"/>
    <property type="match status" value="1"/>
</dbReference>
<evidence type="ECO:0000313" key="8">
    <source>
        <dbReference type="Proteomes" id="UP000664521"/>
    </source>
</evidence>
<feature type="transmembrane region" description="Helical" evidence="6">
    <location>
        <begin position="186"/>
        <end position="203"/>
    </location>
</feature>